<feature type="transmembrane region" description="Helical" evidence="1">
    <location>
        <begin position="149"/>
        <end position="168"/>
    </location>
</feature>
<comment type="caution">
    <text evidence="2">The sequence shown here is derived from an EMBL/GenBank/DDBJ whole genome shotgun (WGS) entry which is preliminary data.</text>
</comment>
<dbReference type="InterPro" id="IPR045691">
    <property type="entry name" value="DUF6056"/>
</dbReference>
<feature type="transmembrane region" description="Helical" evidence="1">
    <location>
        <begin position="232"/>
        <end position="252"/>
    </location>
</feature>
<feature type="transmembrane region" description="Helical" evidence="1">
    <location>
        <begin position="20"/>
        <end position="43"/>
    </location>
</feature>
<dbReference type="AlphaFoldDB" id="A0AAX2SSC7"/>
<keyword evidence="1" id="KW-0812">Transmembrane</keyword>
<feature type="transmembrane region" description="Helical" evidence="1">
    <location>
        <begin position="81"/>
        <end position="97"/>
    </location>
</feature>
<feature type="transmembrane region" description="Helical" evidence="1">
    <location>
        <begin position="109"/>
        <end position="137"/>
    </location>
</feature>
<protein>
    <submittedName>
        <fullName evidence="2">Uncharacterized protein</fullName>
    </submittedName>
</protein>
<name>A0AAX2SSC7_LIMRT</name>
<feature type="transmembrane region" description="Helical" evidence="1">
    <location>
        <begin position="206"/>
        <end position="226"/>
    </location>
</feature>
<feature type="transmembrane region" description="Helical" evidence="1">
    <location>
        <begin position="259"/>
        <end position="277"/>
    </location>
</feature>
<feature type="transmembrane region" description="Helical" evidence="1">
    <location>
        <begin position="289"/>
        <end position="309"/>
    </location>
</feature>
<proteinExistence type="predicted"/>
<organism evidence="2 3">
    <name type="scientific">Limosilactobacillus reuteri</name>
    <name type="common">Lactobacillus reuteri</name>
    <dbReference type="NCBI Taxonomy" id="1598"/>
    <lineage>
        <taxon>Bacteria</taxon>
        <taxon>Bacillati</taxon>
        <taxon>Bacillota</taxon>
        <taxon>Bacilli</taxon>
        <taxon>Lactobacillales</taxon>
        <taxon>Lactobacillaceae</taxon>
        <taxon>Limosilactobacillus</taxon>
    </lineage>
</organism>
<evidence type="ECO:0000313" key="2">
    <source>
        <dbReference type="EMBL" id="TGB10472.1"/>
    </source>
</evidence>
<evidence type="ECO:0000256" key="1">
    <source>
        <dbReference type="SAM" id="Phobius"/>
    </source>
</evidence>
<dbReference type="EMBL" id="SRKR01000013">
    <property type="protein sequence ID" value="TGB10472.1"/>
    <property type="molecule type" value="Genomic_DNA"/>
</dbReference>
<keyword evidence="1" id="KW-0472">Membrane</keyword>
<reference evidence="2" key="2">
    <citation type="submission" date="2019-04" db="EMBL/GenBank/DDBJ databases">
        <authorList>
            <person name="Bisanz J.E."/>
            <person name="Chagwedera N.D."/>
            <person name="Chawla A."/>
            <person name="Turnbaugh P.J."/>
        </authorList>
    </citation>
    <scope>NUCLEOTIDE SEQUENCE</scope>
    <source>
        <strain evidence="2">I8-5</strain>
    </source>
</reference>
<accession>A0AAX2SSC7</accession>
<dbReference type="Pfam" id="PF19528">
    <property type="entry name" value="DUF6056"/>
    <property type="match status" value="1"/>
</dbReference>
<dbReference type="Proteomes" id="UP000297521">
    <property type="component" value="Unassembled WGS sequence"/>
</dbReference>
<keyword evidence="1" id="KW-1133">Transmembrane helix</keyword>
<feature type="transmembrane region" description="Helical" evidence="1">
    <location>
        <begin position="55"/>
        <end position="75"/>
    </location>
</feature>
<evidence type="ECO:0000313" key="3">
    <source>
        <dbReference type="Proteomes" id="UP000297521"/>
    </source>
</evidence>
<reference evidence="2" key="1">
    <citation type="journal article" date="2019" name="Cell Metab.">
        <title>Nutrient sensing in CD11c cells alters the gut microbiome to regulate food intake and body mass.</title>
        <authorList>
            <person name="Chagwedera N.D."/>
            <person name="Ang Q.Y."/>
            <person name="Bisanz J.E."/>
            <person name="Leong Y.A."/>
            <person name="Ganeshan K."/>
            <person name="Cai J."/>
            <person name="Patterson A.D."/>
            <person name="Turnbaugh P.J."/>
            <person name="Chawla A."/>
        </authorList>
    </citation>
    <scope>NUCLEOTIDE SEQUENCE</scope>
    <source>
        <strain evidence="2">I8-5</strain>
    </source>
</reference>
<gene>
    <name evidence="2" type="ORF">E5F87_07400</name>
</gene>
<sequence length="381" mass="42905">MSNGRFFGQTFTRIILSRGVMFSSVCTGIAFILLLIILLNLTNSIKENSVYLDRLVITTVSVILFVPGFASIFIWRAGVGNYLMTAVIEMLLLLIVYKRTKRDNKLVAVVAALVGFVAGWGNENTSGGIILICLLLILKKYLVKDKVPMKLICGTLGLILGYIILIVAPGGKKRAQLNDYAYLHQNVLKRLYEGFERQIGFFYSDVWIVVFLSLLIIVIVTAAIFWNNNPTFFDGIIFIIGGLASGIVMILAPEGMDTGRTYLGTTLLLIVGILLLIPLRIESKGLKCVYISTVLVLTLICFFNVVIGIRESRNINSQISERYNYILRDNHKVVKVKPIEFENNKYTLSSVYAEVRETNDTSIFPNNCYYRYFNKVVRIQK</sequence>